<dbReference type="GO" id="GO:0004729">
    <property type="term" value="F:oxygen-dependent protoporphyrinogen oxidase activity"/>
    <property type="evidence" value="ECO:0007669"/>
    <property type="project" value="UniProtKB-UniRule"/>
</dbReference>
<dbReference type="InterPro" id="IPR002937">
    <property type="entry name" value="Amino_oxidase"/>
</dbReference>
<keyword evidence="9 12" id="KW-0274">FAD</keyword>
<comment type="cofactor">
    <cofactor evidence="2 12">
        <name>FAD</name>
        <dbReference type="ChEBI" id="CHEBI:57692"/>
    </cofactor>
</comment>
<accession>A0A9X2B3F3</accession>
<keyword evidence="11 12" id="KW-0350">Heme biosynthesis</keyword>
<dbReference type="Proteomes" id="UP001139207">
    <property type="component" value="Unassembled WGS sequence"/>
</dbReference>
<feature type="domain" description="Amine oxidase" evidence="13">
    <location>
        <begin position="19"/>
        <end position="475"/>
    </location>
</feature>
<comment type="catalytic activity">
    <reaction evidence="1">
        <text>coproporphyrinogen III + 3 O2 = coproporphyrin III + 3 H2O2</text>
        <dbReference type="Rhea" id="RHEA:43436"/>
        <dbReference type="ChEBI" id="CHEBI:15379"/>
        <dbReference type="ChEBI" id="CHEBI:16240"/>
        <dbReference type="ChEBI" id="CHEBI:57309"/>
        <dbReference type="ChEBI" id="CHEBI:131725"/>
        <dbReference type="EC" id="1.3.3.15"/>
    </reaction>
    <physiologicalReaction direction="left-to-right" evidence="1">
        <dbReference type="Rhea" id="RHEA:43437"/>
    </physiologicalReaction>
</comment>
<organism evidence="14 15">
    <name type="scientific">Corynebacterium kalidii</name>
    <dbReference type="NCBI Taxonomy" id="2931982"/>
    <lineage>
        <taxon>Bacteria</taxon>
        <taxon>Bacillati</taxon>
        <taxon>Actinomycetota</taxon>
        <taxon>Actinomycetes</taxon>
        <taxon>Mycobacteriales</taxon>
        <taxon>Corynebacteriaceae</taxon>
        <taxon>Corynebacterium</taxon>
    </lineage>
</organism>
<keyword evidence="15" id="KW-1185">Reference proteome</keyword>
<dbReference type="PANTHER" id="PTHR42923">
    <property type="entry name" value="PROTOPORPHYRINOGEN OXIDASE"/>
    <property type="match status" value="1"/>
</dbReference>
<comment type="function">
    <text evidence="3 12">Involved in coproporphyrin-dependent heme b biosynthesis. Catalyzes the oxidation of coproporphyrinogen III to coproporphyrin III.</text>
</comment>
<dbReference type="Gene3D" id="3.50.50.60">
    <property type="entry name" value="FAD/NAD(P)-binding domain"/>
    <property type="match status" value="1"/>
</dbReference>
<dbReference type="SUPFAM" id="SSF51905">
    <property type="entry name" value="FAD/NAD(P)-binding domain"/>
    <property type="match status" value="1"/>
</dbReference>
<dbReference type="Gene3D" id="1.10.3110.10">
    <property type="entry name" value="protoporphyrinogen ix oxidase, domain 3"/>
    <property type="match status" value="1"/>
</dbReference>
<evidence type="ECO:0000256" key="1">
    <source>
        <dbReference type="ARBA" id="ARBA00001755"/>
    </source>
</evidence>
<dbReference type="GO" id="GO:0006783">
    <property type="term" value="P:heme biosynthetic process"/>
    <property type="evidence" value="ECO:0007669"/>
    <property type="project" value="UniProtKB-UniRule"/>
</dbReference>
<gene>
    <name evidence="14" type="primary">hemG</name>
    <name evidence="14" type="ORF">MUN33_12840</name>
</gene>
<dbReference type="InterPro" id="IPR050464">
    <property type="entry name" value="Zeta_carotene_desat/Oxidored"/>
</dbReference>
<sequence>MTDSRHAGGPRVAVIGGGVSGMFAAWELRRRLGPGAQILVLEAYGRLGGKLKTVDFAAGPVDMGAEAFLTRHTGMAQLVDDLGLGDELRTPSGAPSAFLVDGELVDIPSATIMGIPDSGDDVAAVLSEQGRHAVDAEREGAAMPWVVGDDVNVGELVRRRYCAEVVERLVSPMLGGVYSCSADDLGLRATVPAVAEAMDDLAARGEDVYLSTAVAEARALRASAGASGEGTGPVFNSLASGYRRLITRLAELSGADIHVDTQVEEIGRLNGRIYLEPVGTVDAVIVATPAPTASVLLDDLVPDAADILGGVELASSVVVGMSYRGDGDDGVSVGLPERSGILIGEDGPTHAKAFTFSSRKWPHIGERHGQGGGFVRASFGTYRDPGLLDADDDTLVRYAIDDLKQVTGVTRRPTETFVQRWWGGLPVYGVGHTELMAIAEAAVDEVPRIAVAGAYLRGVGVPACAASGRDAARKIADQL</sequence>
<comment type="similarity">
    <text evidence="5 12">Belongs to the protoporphyrinogen/coproporphyrinogen oxidase family. Coproporphyrinogen III oxidase subfamily.</text>
</comment>
<evidence type="ECO:0000256" key="3">
    <source>
        <dbReference type="ARBA" id="ARBA00002185"/>
    </source>
</evidence>
<dbReference type="SUPFAM" id="SSF54373">
    <property type="entry name" value="FAD-linked reductases, C-terminal domain"/>
    <property type="match status" value="1"/>
</dbReference>
<evidence type="ECO:0000256" key="11">
    <source>
        <dbReference type="ARBA" id="ARBA00023133"/>
    </source>
</evidence>
<evidence type="ECO:0000256" key="6">
    <source>
        <dbReference type="ARBA" id="ARBA00012402"/>
    </source>
</evidence>
<dbReference type="InterPro" id="IPR004572">
    <property type="entry name" value="Protoporphyrinogen_oxidase"/>
</dbReference>
<dbReference type="InterPro" id="IPR036188">
    <property type="entry name" value="FAD/NAD-bd_sf"/>
</dbReference>
<evidence type="ECO:0000256" key="5">
    <source>
        <dbReference type="ARBA" id="ARBA00008310"/>
    </source>
</evidence>
<evidence type="ECO:0000256" key="4">
    <source>
        <dbReference type="ARBA" id="ARBA00004744"/>
    </source>
</evidence>
<evidence type="ECO:0000256" key="8">
    <source>
        <dbReference type="ARBA" id="ARBA00022630"/>
    </source>
</evidence>
<reference evidence="14" key="1">
    <citation type="submission" date="2022-04" db="EMBL/GenBank/DDBJ databases">
        <title>Corynebacterium kalidii LD5P10.</title>
        <authorList>
            <person name="Sun J.Q."/>
        </authorList>
    </citation>
    <scope>NUCLEOTIDE SEQUENCE</scope>
    <source>
        <strain evidence="14">LD5P10</strain>
    </source>
</reference>
<keyword evidence="10 12" id="KW-0560">Oxidoreductase</keyword>
<dbReference type="EC" id="1.3.3.15" evidence="6 12"/>
<dbReference type="Gene3D" id="3.90.660.20">
    <property type="entry name" value="Protoporphyrinogen oxidase, mitochondrial, domain 2"/>
    <property type="match status" value="1"/>
</dbReference>
<dbReference type="NCBIfam" id="TIGR00562">
    <property type="entry name" value="proto_IX_ox"/>
    <property type="match status" value="1"/>
</dbReference>
<dbReference type="AlphaFoldDB" id="A0A9X2B3F3"/>
<evidence type="ECO:0000313" key="14">
    <source>
        <dbReference type="EMBL" id="MCJ7859590.1"/>
    </source>
</evidence>
<comment type="pathway">
    <text evidence="4 12">Porphyrin-containing compound metabolism; protoheme biosynthesis.</text>
</comment>
<dbReference type="RefSeq" id="WP_244805308.1">
    <property type="nucleotide sequence ID" value="NZ_JALIEA010000017.1"/>
</dbReference>
<name>A0A9X2B3F3_9CORY</name>
<dbReference type="PANTHER" id="PTHR42923:SF3">
    <property type="entry name" value="PROTOPORPHYRINOGEN OXIDASE"/>
    <property type="match status" value="1"/>
</dbReference>
<evidence type="ECO:0000256" key="7">
    <source>
        <dbReference type="ARBA" id="ARBA00019046"/>
    </source>
</evidence>
<comment type="caution">
    <text evidence="14">The sequence shown here is derived from an EMBL/GenBank/DDBJ whole genome shotgun (WGS) entry which is preliminary data.</text>
</comment>
<evidence type="ECO:0000256" key="10">
    <source>
        <dbReference type="ARBA" id="ARBA00023002"/>
    </source>
</evidence>
<protein>
    <recommendedName>
        <fullName evidence="7 12">Coproporphyrinogen III oxidase</fullName>
        <ecNumber evidence="6 12">1.3.3.15</ecNumber>
    </recommendedName>
</protein>
<evidence type="ECO:0000259" key="13">
    <source>
        <dbReference type="Pfam" id="PF01593"/>
    </source>
</evidence>
<proteinExistence type="inferred from homology"/>
<dbReference type="EMBL" id="JALIEA010000017">
    <property type="protein sequence ID" value="MCJ7859590.1"/>
    <property type="molecule type" value="Genomic_DNA"/>
</dbReference>
<evidence type="ECO:0000313" key="15">
    <source>
        <dbReference type="Proteomes" id="UP001139207"/>
    </source>
</evidence>
<dbReference type="Pfam" id="PF01593">
    <property type="entry name" value="Amino_oxidase"/>
    <property type="match status" value="1"/>
</dbReference>
<comment type="subcellular location">
    <subcellularLocation>
        <location evidence="12">Cytoplasm</location>
    </subcellularLocation>
</comment>
<dbReference type="GO" id="GO:0005737">
    <property type="term" value="C:cytoplasm"/>
    <property type="evidence" value="ECO:0007669"/>
    <property type="project" value="UniProtKB-SubCell"/>
</dbReference>
<evidence type="ECO:0000256" key="12">
    <source>
        <dbReference type="RuleBase" id="RU364052"/>
    </source>
</evidence>
<keyword evidence="8 12" id="KW-0285">Flavoprotein</keyword>
<keyword evidence="12" id="KW-0963">Cytoplasm</keyword>
<evidence type="ECO:0000256" key="9">
    <source>
        <dbReference type="ARBA" id="ARBA00022827"/>
    </source>
</evidence>
<evidence type="ECO:0000256" key="2">
    <source>
        <dbReference type="ARBA" id="ARBA00001974"/>
    </source>
</evidence>